<proteinExistence type="predicted"/>
<dbReference type="GO" id="GO:0044877">
    <property type="term" value="F:protein-containing complex binding"/>
    <property type="evidence" value="ECO:0007669"/>
    <property type="project" value="TreeGrafter"/>
</dbReference>
<dbReference type="EMBL" id="UINC01208213">
    <property type="protein sequence ID" value="SVE30647.1"/>
    <property type="molecule type" value="Genomic_DNA"/>
</dbReference>
<accession>A0A383CE57</accession>
<dbReference type="Gene3D" id="3.40.50.720">
    <property type="entry name" value="NAD(P)-binding Rossmann-like Domain"/>
    <property type="match status" value="1"/>
</dbReference>
<dbReference type="PANTHER" id="PTHR12126:SF11">
    <property type="entry name" value="NADH DEHYDROGENASE [UBIQUINONE] 1 ALPHA SUBCOMPLEX SUBUNIT 9, MITOCHONDRIAL"/>
    <property type="match status" value="1"/>
</dbReference>
<dbReference type="PANTHER" id="PTHR12126">
    <property type="entry name" value="NADH-UBIQUINONE OXIDOREDUCTASE 39 KDA SUBUNIT-RELATED"/>
    <property type="match status" value="1"/>
</dbReference>
<dbReference type="InterPro" id="IPR001509">
    <property type="entry name" value="Epimerase_deHydtase"/>
</dbReference>
<protein>
    <recommendedName>
        <fullName evidence="1">NAD-dependent epimerase/dehydratase domain-containing protein</fullName>
    </recommendedName>
</protein>
<organism evidence="2">
    <name type="scientific">marine metagenome</name>
    <dbReference type="NCBI Taxonomy" id="408172"/>
    <lineage>
        <taxon>unclassified sequences</taxon>
        <taxon>metagenomes</taxon>
        <taxon>ecological metagenomes</taxon>
    </lineage>
</organism>
<dbReference type="AlphaFoldDB" id="A0A383CE57"/>
<evidence type="ECO:0000259" key="1">
    <source>
        <dbReference type="Pfam" id="PF01370"/>
    </source>
</evidence>
<dbReference type="InterPro" id="IPR051207">
    <property type="entry name" value="ComplexI_NDUFA9_subunit"/>
</dbReference>
<feature type="non-terminal residue" evidence="2">
    <location>
        <position position="241"/>
    </location>
</feature>
<name>A0A383CE57_9ZZZZ</name>
<feature type="domain" description="NAD-dependent epimerase/dehydratase" evidence="1">
    <location>
        <begin position="8"/>
        <end position="217"/>
    </location>
</feature>
<dbReference type="InterPro" id="IPR036291">
    <property type="entry name" value="NAD(P)-bd_dom_sf"/>
</dbReference>
<evidence type="ECO:0000313" key="2">
    <source>
        <dbReference type="EMBL" id="SVE30647.1"/>
    </source>
</evidence>
<dbReference type="CDD" id="cd05271">
    <property type="entry name" value="NDUFA9_like_SDR_a"/>
    <property type="match status" value="1"/>
</dbReference>
<dbReference type="Pfam" id="PF01370">
    <property type="entry name" value="Epimerase"/>
    <property type="match status" value="1"/>
</dbReference>
<gene>
    <name evidence="2" type="ORF">METZ01_LOCUS483501</name>
</gene>
<sequence length="241" mass="27396">MQNNRKIVTIFGGSGFVGRHLIRRLTKNDYRIIVATRSPYLHGHLKPLGNPGHVELVKTNIFDLGEIKEAIKNSSFVINLVGILHETKKQKFENIHVDFPDILSKICNEQEIKKLIHLSALGVDQKINSKYMQSKLEGENRIKNNFTSSYILRPSVIFGHDDKFFNRFASLAEFSPALPIIGGGKSKFQPVYVGDVAEAILKIVELEENNQNIFECGGPSIYSFKELMEIMLKEIKKKRLL</sequence>
<dbReference type="SUPFAM" id="SSF51735">
    <property type="entry name" value="NAD(P)-binding Rossmann-fold domains"/>
    <property type="match status" value="1"/>
</dbReference>
<reference evidence="2" key="1">
    <citation type="submission" date="2018-05" db="EMBL/GenBank/DDBJ databases">
        <authorList>
            <person name="Lanie J.A."/>
            <person name="Ng W.-L."/>
            <person name="Kazmierczak K.M."/>
            <person name="Andrzejewski T.M."/>
            <person name="Davidsen T.M."/>
            <person name="Wayne K.J."/>
            <person name="Tettelin H."/>
            <person name="Glass J.I."/>
            <person name="Rusch D."/>
            <person name="Podicherti R."/>
            <person name="Tsui H.-C.T."/>
            <person name="Winkler M.E."/>
        </authorList>
    </citation>
    <scope>NUCLEOTIDE SEQUENCE</scope>
</reference>